<dbReference type="EMBL" id="MIGC01003559">
    <property type="protein sequence ID" value="PHJ19253.1"/>
    <property type="molecule type" value="Genomic_DNA"/>
</dbReference>
<dbReference type="OrthoDB" id="10263760at2759"/>
<evidence type="ECO:0000256" key="2">
    <source>
        <dbReference type="ARBA" id="ARBA00023002"/>
    </source>
</evidence>
<reference evidence="9 10" key="1">
    <citation type="journal article" date="2017" name="Int. J. Parasitol.">
        <title>The genome of the protozoan parasite Cystoisospora suis and a reverse vaccinology approach to identify vaccine candidates.</title>
        <authorList>
            <person name="Palmieri N."/>
            <person name="Shrestha A."/>
            <person name="Ruttkowski B."/>
            <person name="Beck T."/>
            <person name="Vogl C."/>
            <person name="Tomley F."/>
            <person name="Blake D.P."/>
            <person name="Joachim A."/>
        </authorList>
    </citation>
    <scope>NUCLEOTIDE SEQUENCE [LARGE SCALE GENOMIC DNA]</scope>
    <source>
        <strain evidence="9 10">Wien I</strain>
    </source>
</reference>
<dbReference type="EC" id="1.1.1.8" evidence="6"/>
<dbReference type="PROSITE" id="PS00957">
    <property type="entry name" value="NAD_G3PDH"/>
    <property type="match status" value="1"/>
</dbReference>
<dbReference type="NCBIfam" id="TIGR03376">
    <property type="entry name" value="glycerol3P_DH"/>
    <property type="match status" value="1"/>
</dbReference>
<dbReference type="SUPFAM" id="SSF48179">
    <property type="entry name" value="6-phosphogluconate dehydrogenase C-terminal domain-like"/>
    <property type="match status" value="1"/>
</dbReference>
<dbReference type="GO" id="GO:0042803">
    <property type="term" value="F:protein homodimerization activity"/>
    <property type="evidence" value="ECO:0007669"/>
    <property type="project" value="InterPro"/>
</dbReference>
<dbReference type="VEuPathDB" id="ToxoDB:CSUI_006920"/>
<gene>
    <name evidence="9" type="ORF">CSUI_006920</name>
</gene>
<dbReference type="FunFam" id="1.10.1040.10:FF:000004">
    <property type="entry name" value="Glycerol-3-phosphate dehydrogenase [NAD(+)]"/>
    <property type="match status" value="1"/>
</dbReference>
<dbReference type="GeneID" id="94430281"/>
<dbReference type="InterPro" id="IPR006168">
    <property type="entry name" value="G3P_DH_NAD-dep"/>
</dbReference>
<evidence type="ECO:0000259" key="8">
    <source>
        <dbReference type="Pfam" id="PF07479"/>
    </source>
</evidence>
<comment type="catalytic activity">
    <reaction evidence="4 6">
        <text>sn-glycerol 3-phosphate + NAD(+) = dihydroxyacetone phosphate + NADH + H(+)</text>
        <dbReference type="Rhea" id="RHEA:11092"/>
        <dbReference type="ChEBI" id="CHEBI:15378"/>
        <dbReference type="ChEBI" id="CHEBI:57540"/>
        <dbReference type="ChEBI" id="CHEBI:57597"/>
        <dbReference type="ChEBI" id="CHEBI:57642"/>
        <dbReference type="ChEBI" id="CHEBI:57945"/>
        <dbReference type="EC" id="1.1.1.8"/>
    </reaction>
</comment>
<feature type="domain" description="Glycerol-3-phosphate dehydrogenase NAD-dependent C-terminal" evidence="8">
    <location>
        <begin position="648"/>
        <end position="795"/>
    </location>
</feature>
<dbReference type="InterPro" id="IPR036291">
    <property type="entry name" value="NAD(P)-bd_dom_sf"/>
</dbReference>
<sequence>MRTSLAPKSLSQQRRRCVRKDLAEHQELDFASLLGSAKNASQSRAGSDNPLFWNRLISCPSRAFDAPPLTVTGSPFPAWASFPPSLISGDFCYGDVFSIASRSHKNKRGDKRIFFPSACPRVTLTAAEGVNIERSRECGNSYGDRRVRAVTGQREPSVRSKSAPREPYGFHAGSGERCDKVVCETFGDLAAFPKGLHMVSSVLQTHTELPAYCSWPSSRMTFLPGGGLGLRRSELTARLRTYASCRFAGTGSTAASSFGFSRFPQVENRDHCGSTGNKDLPHVPVMCRSCGDPGATAAPSATDPSRLRGTSTEKLSLLSYSSSVLPLSSSSPFLPLLFSRVFSLVLFLLVLPSPFSCLSPCSVFVVPFRLAEAAAIATHSSAIVSPHLLSPTPFSGTAAGAARRSDLSSCPQSRFSGSVYSRSTDKANSREMESFLRPLQPRTSLFQVLQKGPLKVAVVGSGNWGSVIGKIVAKNAQRSYVFHNDVRMWVFEEMINGKKLTELINSTHENTKYLPGHKLPENLRAVPDIIEACRGADLLVFVMPHQFVASACDKLAQAQVVPPHARAISLLKGLHVEEGRPQLFSETIRAKLGIVECAALSGANVANDVAREEFAEATIGHSPDETDTALVWQQLFDTPYFKVNTLPDIAGVQVCGAVKNVIALAAGFCDGLGLGTNSKSAIIRLGVEEMKQFAMLFFDNVLAETFFDSAGYADVITTVFGGRNARCAAEFVRAKGTKSWDMIEAEMLHGQKLQGTLTAREVYEVITSHQVEHLFPLFAVTYDIAFRGRDPKDLVKVFETDEIRPHKPSEECNVLGLPPLLAGAKKRIGRLQSIVDRERYREDERRIAREFEERYMEIEKAKAADNSGASGRNATCSSK</sequence>
<comment type="caution">
    <text evidence="9">The sequence shown here is derived from an EMBL/GenBank/DDBJ whole genome shotgun (WGS) entry which is preliminary data.</text>
</comment>
<evidence type="ECO:0000256" key="3">
    <source>
        <dbReference type="ARBA" id="ARBA00023027"/>
    </source>
</evidence>
<evidence type="ECO:0000313" key="9">
    <source>
        <dbReference type="EMBL" id="PHJ19253.1"/>
    </source>
</evidence>
<dbReference type="PANTHER" id="PTHR11728">
    <property type="entry name" value="GLYCEROL-3-PHOSPHATE DEHYDROGENASE"/>
    <property type="match status" value="1"/>
</dbReference>
<evidence type="ECO:0000256" key="5">
    <source>
        <dbReference type="RuleBase" id="RU000437"/>
    </source>
</evidence>
<keyword evidence="10" id="KW-1185">Reference proteome</keyword>
<dbReference type="Pfam" id="PF01210">
    <property type="entry name" value="NAD_Gly3P_dh_N"/>
    <property type="match status" value="1"/>
</dbReference>
<dbReference type="Gene3D" id="1.10.1040.10">
    <property type="entry name" value="N-(1-d-carboxylethyl)-l-norvaline Dehydrogenase, domain 2"/>
    <property type="match status" value="1"/>
</dbReference>
<name>A0A2C6KSS0_9APIC</name>
<dbReference type="Gene3D" id="3.40.50.720">
    <property type="entry name" value="NAD(P)-binding Rossmann-like Domain"/>
    <property type="match status" value="1"/>
</dbReference>
<evidence type="ECO:0000256" key="4">
    <source>
        <dbReference type="ARBA" id="ARBA00048683"/>
    </source>
</evidence>
<dbReference type="SUPFAM" id="SSF51735">
    <property type="entry name" value="NAD(P)-binding Rossmann-fold domains"/>
    <property type="match status" value="1"/>
</dbReference>
<evidence type="ECO:0000256" key="6">
    <source>
        <dbReference type="RuleBase" id="RU361243"/>
    </source>
</evidence>
<dbReference type="Proteomes" id="UP000221165">
    <property type="component" value="Unassembled WGS sequence"/>
</dbReference>
<keyword evidence="2 5" id="KW-0560">Oxidoreductase</keyword>
<dbReference type="InterPro" id="IPR017751">
    <property type="entry name" value="G3P_DH_NAD-dep_euk"/>
</dbReference>
<dbReference type="RefSeq" id="XP_067920955.1">
    <property type="nucleotide sequence ID" value="XM_068067070.1"/>
</dbReference>
<feature type="domain" description="Glycerol-3-phosphate dehydrogenase NAD-dependent N-terminal" evidence="7">
    <location>
        <begin position="455"/>
        <end position="623"/>
    </location>
</feature>
<dbReference type="GO" id="GO:0051287">
    <property type="term" value="F:NAD binding"/>
    <property type="evidence" value="ECO:0007669"/>
    <property type="project" value="UniProtKB-UniRule"/>
</dbReference>
<accession>A0A2C6KSS0</accession>
<dbReference type="PRINTS" id="PR00077">
    <property type="entry name" value="GPDHDRGNASE"/>
</dbReference>
<evidence type="ECO:0000256" key="1">
    <source>
        <dbReference type="ARBA" id="ARBA00011009"/>
    </source>
</evidence>
<evidence type="ECO:0000259" key="7">
    <source>
        <dbReference type="Pfam" id="PF01210"/>
    </source>
</evidence>
<keyword evidence="3 5" id="KW-0520">NAD</keyword>
<dbReference type="Pfam" id="PF07479">
    <property type="entry name" value="NAD_Gly3P_dh_C"/>
    <property type="match status" value="1"/>
</dbReference>
<dbReference type="GO" id="GO:0005829">
    <property type="term" value="C:cytosol"/>
    <property type="evidence" value="ECO:0007669"/>
    <property type="project" value="TreeGrafter"/>
</dbReference>
<comment type="similarity">
    <text evidence="1 5">Belongs to the NAD-dependent glycerol-3-phosphate dehydrogenase family.</text>
</comment>
<dbReference type="AlphaFoldDB" id="A0A2C6KSS0"/>
<dbReference type="FunFam" id="3.40.50.720:FF:000365">
    <property type="entry name" value="Glycerol-3-phosphate dehydrogenase [NAD(+)]"/>
    <property type="match status" value="1"/>
</dbReference>
<organism evidence="9 10">
    <name type="scientific">Cystoisospora suis</name>
    <dbReference type="NCBI Taxonomy" id="483139"/>
    <lineage>
        <taxon>Eukaryota</taxon>
        <taxon>Sar</taxon>
        <taxon>Alveolata</taxon>
        <taxon>Apicomplexa</taxon>
        <taxon>Conoidasida</taxon>
        <taxon>Coccidia</taxon>
        <taxon>Eucoccidiorida</taxon>
        <taxon>Eimeriorina</taxon>
        <taxon>Sarcocystidae</taxon>
        <taxon>Cystoisospora</taxon>
    </lineage>
</organism>
<dbReference type="GO" id="GO:0046168">
    <property type="term" value="P:glycerol-3-phosphate catabolic process"/>
    <property type="evidence" value="ECO:0007669"/>
    <property type="project" value="UniProtKB-UniRule"/>
</dbReference>
<dbReference type="InterPro" id="IPR008927">
    <property type="entry name" value="6-PGluconate_DH-like_C_sf"/>
</dbReference>
<dbReference type="PANTHER" id="PTHR11728:SF8">
    <property type="entry name" value="GLYCEROL-3-PHOSPHATE DEHYDROGENASE [NAD(+)]-RELATED"/>
    <property type="match status" value="1"/>
</dbReference>
<dbReference type="InterPro" id="IPR006109">
    <property type="entry name" value="G3P_DH_NAD-dep_C"/>
</dbReference>
<dbReference type="InterPro" id="IPR013328">
    <property type="entry name" value="6PGD_dom2"/>
</dbReference>
<proteinExistence type="inferred from homology"/>
<dbReference type="GO" id="GO:0141152">
    <property type="term" value="F:glycerol-3-phosphate dehydrogenase (NAD+) activity"/>
    <property type="evidence" value="ECO:0007669"/>
    <property type="project" value="UniProtKB-UniRule"/>
</dbReference>
<evidence type="ECO:0000313" key="10">
    <source>
        <dbReference type="Proteomes" id="UP000221165"/>
    </source>
</evidence>
<protein>
    <recommendedName>
        <fullName evidence="6">Glycerol-3-phosphate dehydrogenase [NAD(+)]</fullName>
        <ecNumber evidence="6">1.1.1.8</ecNumber>
    </recommendedName>
</protein>
<dbReference type="InterPro" id="IPR011128">
    <property type="entry name" value="G3P_DH_NAD-dep_N"/>
</dbReference>
<dbReference type="GO" id="GO:0005975">
    <property type="term" value="P:carbohydrate metabolic process"/>
    <property type="evidence" value="ECO:0007669"/>
    <property type="project" value="InterPro"/>
</dbReference>